<dbReference type="Pfam" id="PF00989">
    <property type="entry name" value="PAS"/>
    <property type="match status" value="1"/>
</dbReference>
<protein>
    <recommendedName>
        <fullName evidence="3">histidine kinase</fullName>
        <ecNumber evidence="3">2.7.13.3</ecNumber>
    </recommendedName>
</protein>
<dbReference type="InterPro" id="IPR029150">
    <property type="entry name" value="dCache_3"/>
</dbReference>
<dbReference type="STRING" id="1122189.SAMN02745165_02901"/>
<dbReference type="NCBIfam" id="TIGR00229">
    <property type="entry name" value="sensory_box"/>
    <property type="match status" value="1"/>
</dbReference>
<keyword evidence="12" id="KW-0902">Two-component regulatory system</keyword>
<comment type="subcellular location">
    <subcellularLocation>
        <location evidence="2">Cell membrane</location>
        <topology evidence="2">Multi-pass membrane protein</topology>
    </subcellularLocation>
</comment>
<dbReference type="GO" id="GO:0005524">
    <property type="term" value="F:ATP binding"/>
    <property type="evidence" value="ECO:0007669"/>
    <property type="project" value="UniProtKB-KW"/>
</dbReference>
<dbReference type="PROSITE" id="PS50112">
    <property type="entry name" value="PAS"/>
    <property type="match status" value="1"/>
</dbReference>
<comment type="catalytic activity">
    <reaction evidence="1">
        <text>ATP + protein L-histidine = ADP + protein N-phospho-L-histidine.</text>
        <dbReference type="EC" id="2.7.13.3"/>
    </reaction>
</comment>
<dbReference type="AlphaFoldDB" id="A0A1M6L7W0"/>
<dbReference type="InterPro" id="IPR000014">
    <property type="entry name" value="PAS"/>
</dbReference>
<dbReference type="CDD" id="cd00082">
    <property type="entry name" value="HisKA"/>
    <property type="match status" value="1"/>
</dbReference>
<dbReference type="PROSITE" id="PS50109">
    <property type="entry name" value="HIS_KIN"/>
    <property type="match status" value="1"/>
</dbReference>
<evidence type="ECO:0000256" key="1">
    <source>
        <dbReference type="ARBA" id="ARBA00000085"/>
    </source>
</evidence>
<evidence type="ECO:0000256" key="11">
    <source>
        <dbReference type="ARBA" id="ARBA00022989"/>
    </source>
</evidence>
<dbReference type="SUPFAM" id="SSF103190">
    <property type="entry name" value="Sensory domain-like"/>
    <property type="match status" value="1"/>
</dbReference>
<feature type="domain" description="Histidine kinase" evidence="16">
    <location>
        <begin position="530"/>
        <end position="746"/>
    </location>
</feature>
<dbReference type="PRINTS" id="PR00344">
    <property type="entry name" value="BCTRLSENSOR"/>
</dbReference>
<evidence type="ECO:0000256" key="12">
    <source>
        <dbReference type="ARBA" id="ARBA00023012"/>
    </source>
</evidence>
<evidence type="ECO:0000313" key="18">
    <source>
        <dbReference type="EMBL" id="SHJ67119.1"/>
    </source>
</evidence>
<evidence type="ECO:0000256" key="15">
    <source>
        <dbReference type="SAM" id="Phobius"/>
    </source>
</evidence>
<dbReference type="Gene3D" id="3.30.565.10">
    <property type="entry name" value="Histidine kinase-like ATPase, C-terminal domain"/>
    <property type="match status" value="1"/>
</dbReference>
<keyword evidence="13 15" id="KW-0472">Membrane</keyword>
<sequence length="747" mass="84967">MPEDKLQPPIRKRLKLQILLPMALGLFIFLGLYIISTSWYLDREIERGLEQEVSKIEFDLKTLLHQQTDVMLAQLEQIAESKELQQLMQQQDRAGLFNATEREFQRLLERLRISHYYFHTPEQKVFLRVHNPQRHGDLITRYTLQRAAATGKPFSGIELGPLGTFTLRTVLPWYQGEKLLGYLELGEEVELLLNNYFQHEGSLTTITINKRHLDRKLWEEGVTMLGKDPVTWDLLPGKVVTQTSKPELLPDVILALLYNQDIDGNIKLKTATSTYLGKARPLLDASGQRVGDFFILQDVTVTITEFWKTVLGFSAVCVAAAGVLLMFSTGVLNKVEKQQQTSDQQLVDGMIKVNRTNQLLEKEVEERKAAEAALNKIHSELEERVNERTEQLWLSLEQTQQIRKQLTDIVTSVPDGLIVVDIDQNILLVNQRAEELFQCSLDDCTNQPLSSIIRDPSILKKMVEALQQQLNDLRFDVMQISSDLHNPISLQIRTSILTDRQGKTIGMIYLIHDISQEREIERMKSEFITTAVHELSTPLTAVLGYSEFLLENPDVTEAEKQEFLTIINEKADFLSGLVGELLDISRIESGKPLSLQKDVYSVKDLFERPIQHLKLLSTDHNFIIELAAEETKLLVDKEKIWQVMENLCSNAVKYSPSAGDVKITGQAMENSYRVTVSDQGIGLTKDQTVKVFEKFYRCNQTDTSVGGTGLGLTIVKYIIESHDGQIWIDSELGQGTQVHFVLPIHNA</sequence>
<dbReference type="EC" id="2.7.13.3" evidence="3"/>
<dbReference type="InterPro" id="IPR036890">
    <property type="entry name" value="HATPase_C_sf"/>
</dbReference>
<gene>
    <name evidence="18" type="ORF">SAMN02745165_02901</name>
</gene>
<dbReference type="InterPro" id="IPR029151">
    <property type="entry name" value="Sensor-like_sf"/>
</dbReference>
<keyword evidence="5" id="KW-0597">Phosphoprotein</keyword>
<evidence type="ECO:0000256" key="14">
    <source>
        <dbReference type="SAM" id="Coils"/>
    </source>
</evidence>
<evidence type="ECO:0000256" key="4">
    <source>
        <dbReference type="ARBA" id="ARBA00022475"/>
    </source>
</evidence>
<keyword evidence="9" id="KW-0418">Kinase</keyword>
<dbReference type="CDD" id="cd00130">
    <property type="entry name" value="PAS"/>
    <property type="match status" value="1"/>
</dbReference>
<keyword evidence="8" id="KW-0547">Nucleotide-binding</keyword>
<evidence type="ECO:0000256" key="9">
    <source>
        <dbReference type="ARBA" id="ARBA00022777"/>
    </source>
</evidence>
<evidence type="ECO:0000313" key="19">
    <source>
        <dbReference type="Proteomes" id="UP000184171"/>
    </source>
</evidence>
<dbReference type="SMART" id="SM00091">
    <property type="entry name" value="PAS"/>
    <property type="match status" value="1"/>
</dbReference>
<dbReference type="RefSeq" id="WP_072909461.1">
    <property type="nucleotide sequence ID" value="NZ_FQZT01000012.1"/>
</dbReference>
<dbReference type="EMBL" id="FQZT01000012">
    <property type="protein sequence ID" value="SHJ67119.1"/>
    <property type="molecule type" value="Genomic_DNA"/>
</dbReference>
<dbReference type="GO" id="GO:0000155">
    <property type="term" value="F:phosphorelay sensor kinase activity"/>
    <property type="evidence" value="ECO:0007669"/>
    <property type="project" value="InterPro"/>
</dbReference>
<keyword evidence="4" id="KW-1003">Cell membrane</keyword>
<dbReference type="Pfam" id="PF14827">
    <property type="entry name" value="dCache_3"/>
    <property type="match status" value="1"/>
</dbReference>
<feature type="transmembrane region" description="Helical" evidence="15">
    <location>
        <begin position="20"/>
        <end position="41"/>
    </location>
</feature>
<dbReference type="GO" id="GO:0016036">
    <property type="term" value="P:cellular response to phosphate starvation"/>
    <property type="evidence" value="ECO:0007669"/>
    <property type="project" value="TreeGrafter"/>
</dbReference>
<keyword evidence="10" id="KW-0067">ATP-binding</keyword>
<keyword evidence="11 15" id="KW-1133">Transmembrane helix</keyword>
<dbReference type="PANTHER" id="PTHR45453:SF1">
    <property type="entry name" value="PHOSPHATE REGULON SENSOR PROTEIN PHOR"/>
    <property type="match status" value="1"/>
</dbReference>
<evidence type="ECO:0000256" key="10">
    <source>
        <dbReference type="ARBA" id="ARBA00022840"/>
    </source>
</evidence>
<organism evidence="18 19">
    <name type="scientific">Malonomonas rubra DSM 5091</name>
    <dbReference type="NCBI Taxonomy" id="1122189"/>
    <lineage>
        <taxon>Bacteria</taxon>
        <taxon>Pseudomonadati</taxon>
        <taxon>Thermodesulfobacteriota</taxon>
        <taxon>Desulfuromonadia</taxon>
        <taxon>Desulfuromonadales</taxon>
        <taxon>Geopsychrobacteraceae</taxon>
        <taxon>Malonomonas</taxon>
    </lineage>
</organism>
<dbReference type="InterPro" id="IPR003661">
    <property type="entry name" value="HisK_dim/P_dom"/>
</dbReference>
<keyword evidence="6" id="KW-0808">Transferase</keyword>
<dbReference type="Proteomes" id="UP000184171">
    <property type="component" value="Unassembled WGS sequence"/>
</dbReference>
<dbReference type="FunFam" id="3.30.565.10:FF:000006">
    <property type="entry name" value="Sensor histidine kinase WalK"/>
    <property type="match status" value="1"/>
</dbReference>
<dbReference type="Gene3D" id="1.10.287.130">
    <property type="match status" value="1"/>
</dbReference>
<reference evidence="18 19" key="1">
    <citation type="submission" date="2016-11" db="EMBL/GenBank/DDBJ databases">
        <authorList>
            <person name="Jaros S."/>
            <person name="Januszkiewicz K."/>
            <person name="Wedrychowicz H."/>
        </authorList>
    </citation>
    <scope>NUCLEOTIDE SEQUENCE [LARGE SCALE GENOMIC DNA]</scope>
    <source>
        <strain evidence="18 19">DSM 5091</strain>
    </source>
</reference>
<dbReference type="GO" id="GO:0004721">
    <property type="term" value="F:phosphoprotein phosphatase activity"/>
    <property type="evidence" value="ECO:0007669"/>
    <property type="project" value="TreeGrafter"/>
</dbReference>
<dbReference type="Pfam" id="PF00512">
    <property type="entry name" value="HisKA"/>
    <property type="match status" value="1"/>
</dbReference>
<dbReference type="InterPro" id="IPR036097">
    <property type="entry name" value="HisK_dim/P_sf"/>
</dbReference>
<evidence type="ECO:0000256" key="6">
    <source>
        <dbReference type="ARBA" id="ARBA00022679"/>
    </source>
</evidence>
<evidence type="ECO:0000256" key="5">
    <source>
        <dbReference type="ARBA" id="ARBA00022553"/>
    </source>
</evidence>
<dbReference type="Pfam" id="PF02518">
    <property type="entry name" value="HATPase_c"/>
    <property type="match status" value="1"/>
</dbReference>
<dbReference type="InterPro" id="IPR035965">
    <property type="entry name" value="PAS-like_dom_sf"/>
</dbReference>
<evidence type="ECO:0000256" key="7">
    <source>
        <dbReference type="ARBA" id="ARBA00022692"/>
    </source>
</evidence>
<feature type="domain" description="PAS" evidence="17">
    <location>
        <begin position="402"/>
        <end position="473"/>
    </location>
</feature>
<dbReference type="SMART" id="SM00388">
    <property type="entry name" value="HisKA"/>
    <property type="match status" value="1"/>
</dbReference>
<evidence type="ECO:0000256" key="8">
    <source>
        <dbReference type="ARBA" id="ARBA00022741"/>
    </source>
</evidence>
<dbReference type="InterPro" id="IPR004358">
    <property type="entry name" value="Sig_transdc_His_kin-like_C"/>
</dbReference>
<dbReference type="InterPro" id="IPR005467">
    <property type="entry name" value="His_kinase_dom"/>
</dbReference>
<keyword evidence="14" id="KW-0175">Coiled coil</keyword>
<evidence type="ECO:0000256" key="2">
    <source>
        <dbReference type="ARBA" id="ARBA00004651"/>
    </source>
</evidence>
<keyword evidence="7 15" id="KW-0812">Transmembrane</keyword>
<evidence type="ECO:0000259" key="16">
    <source>
        <dbReference type="PROSITE" id="PS50109"/>
    </source>
</evidence>
<dbReference type="OrthoDB" id="5401154at2"/>
<dbReference type="SMART" id="SM00387">
    <property type="entry name" value="HATPase_c"/>
    <property type="match status" value="1"/>
</dbReference>
<dbReference type="InterPro" id="IPR050351">
    <property type="entry name" value="BphY/WalK/GraS-like"/>
</dbReference>
<keyword evidence="19" id="KW-1185">Reference proteome</keyword>
<dbReference type="SUPFAM" id="SSF47384">
    <property type="entry name" value="Homodimeric domain of signal transducing histidine kinase"/>
    <property type="match status" value="1"/>
</dbReference>
<evidence type="ECO:0000259" key="17">
    <source>
        <dbReference type="PROSITE" id="PS50112"/>
    </source>
</evidence>
<dbReference type="GO" id="GO:0005886">
    <property type="term" value="C:plasma membrane"/>
    <property type="evidence" value="ECO:0007669"/>
    <property type="project" value="UniProtKB-SubCell"/>
</dbReference>
<dbReference type="GO" id="GO:0006355">
    <property type="term" value="P:regulation of DNA-templated transcription"/>
    <property type="evidence" value="ECO:0007669"/>
    <property type="project" value="InterPro"/>
</dbReference>
<dbReference type="SUPFAM" id="SSF55785">
    <property type="entry name" value="PYP-like sensor domain (PAS domain)"/>
    <property type="match status" value="1"/>
</dbReference>
<dbReference type="PANTHER" id="PTHR45453">
    <property type="entry name" value="PHOSPHATE REGULON SENSOR PROTEIN PHOR"/>
    <property type="match status" value="1"/>
</dbReference>
<evidence type="ECO:0000256" key="3">
    <source>
        <dbReference type="ARBA" id="ARBA00012438"/>
    </source>
</evidence>
<dbReference type="InterPro" id="IPR013767">
    <property type="entry name" value="PAS_fold"/>
</dbReference>
<dbReference type="InterPro" id="IPR003594">
    <property type="entry name" value="HATPase_dom"/>
</dbReference>
<accession>A0A1M6L7W0</accession>
<name>A0A1M6L7W0_MALRU</name>
<dbReference type="SUPFAM" id="SSF55874">
    <property type="entry name" value="ATPase domain of HSP90 chaperone/DNA topoisomerase II/histidine kinase"/>
    <property type="match status" value="1"/>
</dbReference>
<proteinExistence type="predicted"/>
<feature type="coiled-coil region" evidence="14">
    <location>
        <begin position="353"/>
        <end position="380"/>
    </location>
</feature>
<evidence type="ECO:0000256" key="13">
    <source>
        <dbReference type="ARBA" id="ARBA00023136"/>
    </source>
</evidence>
<dbReference type="Gene3D" id="3.30.450.20">
    <property type="entry name" value="PAS domain"/>
    <property type="match status" value="2"/>
</dbReference>